<dbReference type="PANTHER" id="PTHR24347">
    <property type="entry name" value="SERINE/THREONINE-PROTEIN KINASE"/>
    <property type="match status" value="1"/>
</dbReference>
<dbReference type="EC" id="2.7.11.1" evidence="3"/>
<keyword evidence="4" id="KW-1185">Reference proteome</keyword>
<accession>A0ABU0MYQ8</accession>
<keyword evidence="1" id="KW-0067">ATP-binding</keyword>
<keyword evidence="1" id="KW-0547">Nucleotide-binding</keyword>
<comment type="caution">
    <text evidence="3">The sequence shown here is derived from an EMBL/GenBank/DDBJ whole genome shotgun (WGS) entry which is preliminary data.</text>
</comment>
<dbReference type="InterPro" id="IPR011009">
    <property type="entry name" value="Kinase-like_dom_sf"/>
</dbReference>
<dbReference type="InterPro" id="IPR020635">
    <property type="entry name" value="Tyr_kinase_cat_dom"/>
</dbReference>
<dbReference type="Proteomes" id="UP001232584">
    <property type="component" value="Unassembled WGS sequence"/>
</dbReference>
<keyword evidence="3" id="KW-0418">Kinase</keyword>
<dbReference type="InterPro" id="IPR000719">
    <property type="entry name" value="Prot_kinase_dom"/>
</dbReference>
<evidence type="ECO:0000259" key="2">
    <source>
        <dbReference type="PROSITE" id="PS50011"/>
    </source>
</evidence>
<evidence type="ECO:0000313" key="4">
    <source>
        <dbReference type="Proteomes" id="UP001232584"/>
    </source>
</evidence>
<proteinExistence type="predicted"/>
<dbReference type="PROSITE" id="PS00107">
    <property type="entry name" value="PROTEIN_KINASE_ATP"/>
    <property type="match status" value="1"/>
</dbReference>
<dbReference type="CDD" id="cd00180">
    <property type="entry name" value="PKc"/>
    <property type="match status" value="1"/>
</dbReference>
<dbReference type="GO" id="GO:0004674">
    <property type="term" value="F:protein serine/threonine kinase activity"/>
    <property type="evidence" value="ECO:0007669"/>
    <property type="project" value="UniProtKB-EC"/>
</dbReference>
<dbReference type="InterPro" id="IPR017441">
    <property type="entry name" value="Protein_kinase_ATP_BS"/>
</dbReference>
<dbReference type="SMART" id="SM00219">
    <property type="entry name" value="TyrKc"/>
    <property type="match status" value="1"/>
</dbReference>
<dbReference type="EMBL" id="JAUSWG010000004">
    <property type="protein sequence ID" value="MDQ0556049.1"/>
    <property type="molecule type" value="Genomic_DNA"/>
</dbReference>
<dbReference type="SUPFAM" id="SSF56112">
    <property type="entry name" value="Protein kinase-like (PK-like)"/>
    <property type="match status" value="1"/>
</dbReference>
<dbReference type="Gene3D" id="1.10.510.10">
    <property type="entry name" value="Transferase(Phosphotransferase) domain 1"/>
    <property type="match status" value="1"/>
</dbReference>
<reference evidence="3 4" key="1">
    <citation type="submission" date="2023-07" db="EMBL/GenBank/DDBJ databases">
        <title>Genomic Encyclopedia of Type Strains, Phase IV (KMG-IV): sequencing the most valuable type-strain genomes for metagenomic binning, comparative biology and taxonomic classification.</title>
        <authorList>
            <person name="Goeker M."/>
        </authorList>
    </citation>
    <scope>NUCLEOTIDE SEQUENCE [LARGE SCALE GENOMIC DNA]</scope>
    <source>
        <strain evidence="3 4">DSM 15049</strain>
    </source>
</reference>
<feature type="binding site" evidence="1">
    <location>
        <position position="42"/>
    </location>
    <ligand>
        <name>ATP</name>
        <dbReference type="ChEBI" id="CHEBI:30616"/>
    </ligand>
</feature>
<name>A0ABU0MYQ8_9FIRM</name>
<organism evidence="3 4">
    <name type="scientific">Paraclostridium ghonii</name>
    <dbReference type="NCBI Taxonomy" id="29358"/>
    <lineage>
        <taxon>Bacteria</taxon>
        <taxon>Bacillati</taxon>
        <taxon>Bacillota</taxon>
        <taxon>Clostridia</taxon>
        <taxon>Peptostreptococcales</taxon>
        <taxon>Peptostreptococcaceae</taxon>
        <taxon>Paraclostridium</taxon>
    </lineage>
</organism>
<dbReference type="Pfam" id="PF00069">
    <property type="entry name" value="Pkinase"/>
    <property type="match status" value="1"/>
</dbReference>
<evidence type="ECO:0000313" key="3">
    <source>
        <dbReference type="EMBL" id="MDQ0556049.1"/>
    </source>
</evidence>
<feature type="domain" description="Protein kinase" evidence="2">
    <location>
        <begin position="14"/>
        <end position="239"/>
    </location>
</feature>
<gene>
    <name evidence="3" type="ORF">QOZ92_001162</name>
</gene>
<dbReference type="PROSITE" id="PS50011">
    <property type="entry name" value="PROTEIN_KINASE_DOM"/>
    <property type="match status" value="1"/>
</dbReference>
<evidence type="ECO:0000256" key="1">
    <source>
        <dbReference type="PROSITE-ProRule" id="PRU10141"/>
    </source>
</evidence>
<dbReference type="Gene3D" id="3.30.200.20">
    <property type="entry name" value="Phosphorylase Kinase, domain 1"/>
    <property type="match status" value="1"/>
</dbReference>
<sequence length="239" mass="28612">MDKYYRKNEIINGYTIVNLIGQGRYGIVYLGENENSQKCVIKQLKNEMIEKSRSKLFYEEEILRKINNPAFPKFIGRFKDDYREGYILEYIQGPVFEDIVVRDNCFFTKEDIYKVGGQLLDIIEILHEYNIVHRDIRLPNVILKQNGELALIDFGLARYMNDKKYKKEIDYWFLGDFLIHLYYTTYEPIDSIEKPWYEELNLTKDECAFLKKLMGIEESYKSVEEIRIDLENLKIKNTN</sequence>
<dbReference type="RefSeq" id="WP_307504481.1">
    <property type="nucleotide sequence ID" value="NZ_BAAACE010000028.1"/>
</dbReference>
<keyword evidence="3" id="KW-0808">Transferase</keyword>
<protein>
    <submittedName>
        <fullName evidence="3">Serine/threonine-protein kinase</fullName>
        <ecNumber evidence="3">2.7.11.1</ecNumber>
    </submittedName>
</protein>